<comment type="caution">
    <text evidence="3">The sequence shown here is derived from an EMBL/GenBank/DDBJ whole genome shotgun (WGS) entry which is preliminary data.</text>
</comment>
<feature type="signal peptide" evidence="1">
    <location>
        <begin position="1"/>
        <end position="21"/>
    </location>
</feature>
<feature type="chain" id="PRO_5016960822" evidence="1">
    <location>
        <begin position="22"/>
        <end position="246"/>
    </location>
</feature>
<keyword evidence="1" id="KW-0732">Signal</keyword>
<feature type="domain" description="Outer membrane protein beta-barrel" evidence="2">
    <location>
        <begin position="76"/>
        <end position="220"/>
    </location>
</feature>
<dbReference type="AlphaFoldDB" id="A0A367GV33"/>
<evidence type="ECO:0000313" key="3">
    <source>
        <dbReference type="EMBL" id="RCH56533.1"/>
    </source>
</evidence>
<evidence type="ECO:0000256" key="1">
    <source>
        <dbReference type="SAM" id="SignalP"/>
    </source>
</evidence>
<sequence length="246" mass="27530">MIKTVYLTVICLLSCSNLLHAQKAPAWGGGADVTDLSFGFSFTYVSSYLKINKQPDWQLPFIDPETGRTVTGEIASISSPDAPGFAVGFLTRYRINDHLEVRTTPSLVFADRKLIYKYQDATVEDKVRQITTTAFDIPLQLKLKSDRIGDFRGYLIGGAKITAGIGSKKNDDKSKDLIDKLVKTQQYFASYEAGIGLDIYFEFFKLSPEIKISNSFGNILRPENHPYSRPLSGLALHTVQFSLYFE</sequence>
<accession>A0A367GV33</accession>
<dbReference type="InterPro" id="IPR025665">
    <property type="entry name" value="Beta-barrel_OMP_2"/>
</dbReference>
<evidence type="ECO:0000259" key="2">
    <source>
        <dbReference type="Pfam" id="PF13568"/>
    </source>
</evidence>
<proteinExistence type="predicted"/>
<evidence type="ECO:0000313" key="4">
    <source>
        <dbReference type="Proteomes" id="UP000253209"/>
    </source>
</evidence>
<name>A0A367GV33_9SPHI</name>
<reference evidence="3 4" key="1">
    <citation type="submission" date="2018-05" db="EMBL/GenBank/DDBJ databases">
        <title>Mucilaginibacter hurinus sp. nov., isolated from briquette warehouse soil.</title>
        <authorList>
            <person name="Choi L."/>
        </authorList>
    </citation>
    <scope>NUCLEOTIDE SEQUENCE [LARGE SCALE GENOMIC DNA]</scope>
    <source>
        <strain evidence="3 4">ZR32</strain>
    </source>
</reference>
<dbReference type="RefSeq" id="WP_114003430.1">
    <property type="nucleotide sequence ID" value="NZ_QGDC01000001.1"/>
</dbReference>
<keyword evidence="4" id="KW-1185">Reference proteome</keyword>
<dbReference type="OrthoDB" id="1467485at2"/>
<dbReference type="EMBL" id="QGDC01000001">
    <property type="protein sequence ID" value="RCH56533.1"/>
    <property type="molecule type" value="Genomic_DNA"/>
</dbReference>
<gene>
    <name evidence="3" type="ORF">DJ568_01355</name>
</gene>
<protein>
    <submittedName>
        <fullName evidence="3">PorT family protein</fullName>
    </submittedName>
</protein>
<dbReference type="Proteomes" id="UP000253209">
    <property type="component" value="Unassembled WGS sequence"/>
</dbReference>
<dbReference type="Pfam" id="PF13568">
    <property type="entry name" value="OMP_b-brl_2"/>
    <property type="match status" value="1"/>
</dbReference>
<organism evidence="3 4">
    <name type="scientific">Mucilaginibacter hurinus</name>
    <dbReference type="NCBI Taxonomy" id="2201324"/>
    <lineage>
        <taxon>Bacteria</taxon>
        <taxon>Pseudomonadati</taxon>
        <taxon>Bacteroidota</taxon>
        <taxon>Sphingobacteriia</taxon>
        <taxon>Sphingobacteriales</taxon>
        <taxon>Sphingobacteriaceae</taxon>
        <taxon>Mucilaginibacter</taxon>
    </lineage>
</organism>